<proteinExistence type="predicted"/>
<dbReference type="InterPro" id="IPR001451">
    <property type="entry name" value="Hexapep"/>
</dbReference>
<dbReference type="CDD" id="cd04645">
    <property type="entry name" value="LbH_gamma_CA_like"/>
    <property type="match status" value="1"/>
</dbReference>
<dbReference type="SUPFAM" id="SSF51161">
    <property type="entry name" value="Trimeric LpxA-like enzymes"/>
    <property type="match status" value="1"/>
</dbReference>
<dbReference type="Pfam" id="PF00132">
    <property type="entry name" value="Hexapep"/>
    <property type="match status" value="1"/>
</dbReference>
<evidence type="ECO:0000313" key="1">
    <source>
        <dbReference type="EMBL" id="HJA92901.1"/>
    </source>
</evidence>
<reference evidence="1" key="1">
    <citation type="journal article" date="2021" name="PeerJ">
        <title>Extensive microbial diversity within the chicken gut microbiome revealed by metagenomics and culture.</title>
        <authorList>
            <person name="Gilroy R."/>
            <person name="Ravi A."/>
            <person name="Getino M."/>
            <person name="Pursley I."/>
            <person name="Horton D.L."/>
            <person name="Alikhan N.F."/>
            <person name="Baker D."/>
            <person name="Gharbi K."/>
            <person name="Hall N."/>
            <person name="Watson M."/>
            <person name="Adriaenssens E.M."/>
            <person name="Foster-Nyarko E."/>
            <person name="Jarju S."/>
            <person name="Secka A."/>
            <person name="Antonio M."/>
            <person name="Oren A."/>
            <person name="Chaudhuri R.R."/>
            <person name="La Ragione R."/>
            <person name="Hildebrand F."/>
            <person name="Pallen M.J."/>
        </authorList>
    </citation>
    <scope>NUCLEOTIDE SEQUENCE</scope>
    <source>
        <strain evidence="1">CHK179-7159</strain>
    </source>
</reference>
<evidence type="ECO:0000313" key="2">
    <source>
        <dbReference type="Proteomes" id="UP000886858"/>
    </source>
</evidence>
<dbReference type="InterPro" id="IPR047324">
    <property type="entry name" value="LbH_gamma_CA-like"/>
</dbReference>
<protein>
    <submittedName>
        <fullName evidence="1">Gamma carbonic anhydrase family protein</fullName>
    </submittedName>
</protein>
<reference evidence="1" key="2">
    <citation type="submission" date="2021-04" db="EMBL/GenBank/DDBJ databases">
        <authorList>
            <person name="Gilroy R."/>
        </authorList>
    </citation>
    <scope>NUCLEOTIDE SEQUENCE</scope>
    <source>
        <strain evidence="1">CHK179-7159</strain>
    </source>
</reference>
<dbReference type="EMBL" id="DWYY01000075">
    <property type="protein sequence ID" value="HJA92901.1"/>
    <property type="molecule type" value="Genomic_DNA"/>
</dbReference>
<dbReference type="AlphaFoldDB" id="A0A9D2I418"/>
<comment type="caution">
    <text evidence="1">The sequence shown here is derived from an EMBL/GenBank/DDBJ whole genome shotgun (WGS) entry which is preliminary data.</text>
</comment>
<dbReference type="Gene3D" id="2.160.10.10">
    <property type="entry name" value="Hexapeptide repeat proteins"/>
    <property type="match status" value="1"/>
</dbReference>
<dbReference type="Proteomes" id="UP000886858">
    <property type="component" value="Unassembled WGS sequence"/>
</dbReference>
<name>A0A9D2I418_9FIRM</name>
<dbReference type="InterPro" id="IPR011004">
    <property type="entry name" value="Trimer_LpxA-like_sf"/>
</dbReference>
<gene>
    <name evidence="1" type="ORF">H9717_07260</name>
</gene>
<dbReference type="InterPro" id="IPR050484">
    <property type="entry name" value="Transf_Hexapept/Carb_Anhydrase"/>
</dbReference>
<dbReference type="PANTHER" id="PTHR13061:SF29">
    <property type="entry name" value="GAMMA CARBONIC ANHYDRASE-LIKE 1, MITOCHONDRIAL-RELATED"/>
    <property type="match status" value="1"/>
</dbReference>
<accession>A0A9D2I418</accession>
<organism evidence="1 2">
    <name type="scientific">Candidatus Eisenbergiella merdipullorum</name>
    <dbReference type="NCBI Taxonomy" id="2838553"/>
    <lineage>
        <taxon>Bacteria</taxon>
        <taxon>Bacillati</taxon>
        <taxon>Bacillota</taxon>
        <taxon>Clostridia</taxon>
        <taxon>Lachnospirales</taxon>
        <taxon>Lachnospiraceae</taxon>
        <taxon>Eisenbergiella</taxon>
    </lineage>
</organism>
<dbReference type="PANTHER" id="PTHR13061">
    <property type="entry name" value="DYNACTIN SUBUNIT P25"/>
    <property type="match status" value="1"/>
</dbReference>
<sequence length="182" mass="19249">MEIRRKASIEHSISDKREEIRGKAAFVAPDADLYGDVTAGEDASFWFHAVVRAEDAPVVIGRGSNIQDNAVVHVDEGFPVHIGEDVTVGHGAIVHGCTIGDRTLIGMGAVILNGAVIGSDCVIGAGALVTGKSVIPDGSMVLGSPAAVRRPVTEEEKAASLKNARHYVEEGKKYASFFRKEN</sequence>